<evidence type="ECO:0008006" key="3">
    <source>
        <dbReference type="Google" id="ProtNLM"/>
    </source>
</evidence>
<dbReference type="PANTHER" id="PTHR34352:SF1">
    <property type="entry name" value="PROTEIN YHFA"/>
    <property type="match status" value="1"/>
</dbReference>
<dbReference type="InterPro" id="IPR003718">
    <property type="entry name" value="OsmC/Ohr_fam"/>
</dbReference>
<proteinExistence type="predicted"/>
<accession>A0A2N3HS90</accession>
<dbReference type="AlphaFoldDB" id="A0A2N3HS90"/>
<dbReference type="Gene3D" id="3.30.300.20">
    <property type="match status" value="1"/>
</dbReference>
<protein>
    <recommendedName>
        <fullName evidence="3">Osmotically inducible protein OsmC</fullName>
    </recommendedName>
</protein>
<reference evidence="1 2" key="1">
    <citation type="journal article" date="2017" name="Front. Microbiol.">
        <title>Labilibaculum manganireducens gen. nov., sp. nov. and Labilibaculum filiforme sp. nov., Novel Bacteroidetes Isolated from Subsurface Sediments of the Baltic Sea.</title>
        <authorList>
            <person name="Vandieken V."/>
            <person name="Marshall I.P."/>
            <person name="Niemann H."/>
            <person name="Engelen B."/>
            <person name="Cypionka H."/>
        </authorList>
    </citation>
    <scope>NUCLEOTIDE SEQUENCE [LARGE SCALE GENOMIC DNA]</scope>
    <source>
        <strain evidence="1 2">59.16B</strain>
    </source>
</reference>
<dbReference type="RefSeq" id="WP_101263035.1">
    <property type="nucleotide sequence ID" value="NZ_MVDD01000019.1"/>
</dbReference>
<dbReference type="SUPFAM" id="SSF82784">
    <property type="entry name" value="OsmC-like"/>
    <property type="match status" value="1"/>
</dbReference>
<keyword evidence="2" id="KW-1185">Reference proteome</keyword>
<dbReference type="InterPro" id="IPR015946">
    <property type="entry name" value="KH_dom-like_a/b"/>
</dbReference>
<dbReference type="OrthoDB" id="9811389at2"/>
<dbReference type="Proteomes" id="UP000233535">
    <property type="component" value="Unassembled WGS sequence"/>
</dbReference>
<evidence type="ECO:0000313" key="1">
    <source>
        <dbReference type="EMBL" id="PKQ60923.1"/>
    </source>
</evidence>
<gene>
    <name evidence="1" type="ORF">BZG02_17395</name>
</gene>
<dbReference type="EMBL" id="MVDD01000019">
    <property type="protein sequence ID" value="PKQ60923.1"/>
    <property type="molecule type" value="Genomic_DNA"/>
</dbReference>
<sequence length="137" mass="15124">MKATTTWTEGLASKITNNRGHEVISDIPKEKEGTDTGASALELLLMSYSGCVNTIFNIVAKKMRIDFTALEVDTIGSQKDDAPTFTDVEIELRIETEASEEKINKCLEQTLKTCPVGILFHQAGVNTTYKIKKLQKA</sequence>
<dbReference type="PANTHER" id="PTHR34352">
    <property type="entry name" value="PROTEIN YHFA"/>
    <property type="match status" value="1"/>
</dbReference>
<name>A0A2N3HS90_9BACT</name>
<evidence type="ECO:0000313" key="2">
    <source>
        <dbReference type="Proteomes" id="UP000233535"/>
    </source>
</evidence>
<dbReference type="InterPro" id="IPR036102">
    <property type="entry name" value="OsmC/Ohrsf"/>
</dbReference>
<organism evidence="1 2">
    <name type="scientific">Labilibaculum filiforme</name>
    <dbReference type="NCBI Taxonomy" id="1940526"/>
    <lineage>
        <taxon>Bacteria</taxon>
        <taxon>Pseudomonadati</taxon>
        <taxon>Bacteroidota</taxon>
        <taxon>Bacteroidia</taxon>
        <taxon>Marinilabiliales</taxon>
        <taxon>Marinifilaceae</taxon>
        <taxon>Labilibaculum</taxon>
    </lineage>
</organism>
<comment type="caution">
    <text evidence="1">The sequence shown here is derived from an EMBL/GenBank/DDBJ whole genome shotgun (WGS) entry which is preliminary data.</text>
</comment>
<dbReference type="Pfam" id="PF02566">
    <property type="entry name" value="OsmC"/>
    <property type="match status" value="1"/>
</dbReference>